<protein>
    <recommendedName>
        <fullName evidence="2">Peptide N-acetyl-beta-D-glucosaminyl asparaginase amidase A N-terminal domain-containing protein</fullName>
    </recommendedName>
</protein>
<evidence type="ECO:0000256" key="1">
    <source>
        <dbReference type="SAM" id="SignalP"/>
    </source>
</evidence>
<dbReference type="EMBL" id="OZ034816">
    <property type="protein sequence ID" value="CAL1377946.1"/>
    <property type="molecule type" value="Genomic_DNA"/>
</dbReference>
<evidence type="ECO:0000259" key="2">
    <source>
        <dbReference type="Pfam" id="PF12222"/>
    </source>
</evidence>
<proteinExistence type="predicted"/>
<name>A0AAV2DW95_9ROSI</name>
<organism evidence="3 4">
    <name type="scientific">Linum trigynum</name>
    <dbReference type="NCBI Taxonomy" id="586398"/>
    <lineage>
        <taxon>Eukaryota</taxon>
        <taxon>Viridiplantae</taxon>
        <taxon>Streptophyta</taxon>
        <taxon>Embryophyta</taxon>
        <taxon>Tracheophyta</taxon>
        <taxon>Spermatophyta</taxon>
        <taxon>Magnoliopsida</taxon>
        <taxon>eudicotyledons</taxon>
        <taxon>Gunneridae</taxon>
        <taxon>Pentapetalae</taxon>
        <taxon>rosids</taxon>
        <taxon>fabids</taxon>
        <taxon>Malpighiales</taxon>
        <taxon>Linaceae</taxon>
        <taxon>Linum</taxon>
    </lineage>
</organism>
<reference evidence="3 4" key="1">
    <citation type="submission" date="2024-04" db="EMBL/GenBank/DDBJ databases">
        <authorList>
            <person name="Fracassetti M."/>
        </authorList>
    </citation>
    <scope>NUCLEOTIDE SEQUENCE [LARGE SCALE GENOMIC DNA]</scope>
</reference>
<dbReference type="Pfam" id="PF12222">
    <property type="entry name" value="PNGaseA"/>
    <property type="match status" value="1"/>
</dbReference>
<dbReference type="Pfam" id="PF25156">
    <property type="entry name" value="PNGase_A_C"/>
    <property type="match status" value="1"/>
</dbReference>
<feature type="chain" id="PRO_5043864269" description="Peptide N-acetyl-beta-D-glucosaminyl asparaginase amidase A N-terminal domain-containing protein" evidence="1">
    <location>
        <begin position="23"/>
        <end position="615"/>
    </location>
</feature>
<dbReference type="InterPro" id="IPR056948">
    <property type="entry name" value="PNGaseA_N"/>
</dbReference>
<dbReference type="InterPro" id="IPR021102">
    <property type="entry name" value="PNGase_A"/>
</dbReference>
<feature type="signal peptide" evidence="1">
    <location>
        <begin position="1"/>
        <end position="22"/>
    </location>
</feature>
<sequence length="615" mass="68971">MAGFSPLLFLLLLILCPYNSIANPNLHSLNPRHVLSKLSADNPLKQSPKPKTGFQVTKPIDVPNTVPCKQLLLQHEFGPTDHRQGGNPSVVVDYALPSRCASTAFSKIVMEWKGACNQTREDTVFGVWLAGVELLRSSPAQGFNTSVAWTARKDITRYSSLLLKKQTQKLAVFFRNSGRNFFDFTSVYHVTISISYYPLQHKQSHRVGHVPNKFSLGFGSESSMADLILPISRNLESRDGLWFQIENSTDAKLKEFRIPQNAYRAVLEVYVSSHDVDKFWYSNYPSEYYNSNQFVDLYANGPFRDVVIRLDDMVVGSIWPYPVIYGASDSLWNPIASTRSFDLPSYDVELTPFLGTLLDGGVHNLSFSIGNAVSVWYVDANLHLWLDRKSTKTKGELVSSYSQPLDLSSTVKMEGLIGKSWVGAQRMISSQGWVQSSHGNVTTHVKQNLSYTNYMDIGFDSRGNYSVTVEQLILSNDSVASFVTNSVNDDHYDDDHYSFESMKNFSLTTNDELVLVEGDGNFLITNNISTGYSDEKTSYYEKSSSSSKSKSSSLKDEQSGSSVWVVNNYKRLEPLQAMKQSYSYQNVDYSGKACYSRDIGSLNATIVYDKEAGRC</sequence>
<keyword evidence="1" id="KW-0732">Signal</keyword>
<dbReference type="Proteomes" id="UP001497516">
    <property type="component" value="Chromosome 3"/>
</dbReference>
<feature type="domain" description="Peptide N-acetyl-beta-D-glucosaminyl asparaginase amidase A N-terminal" evidence="2">
    <location>
        <begin position="64"/>
        <end position="400"/>
    </location>
</feature>
<keyword evidence="4" id="KW-1185">Reference proteome</keyword>
<dbReference type="PANTHER" id="PTHR31104">
    <property type="entry name" value="PEPTIDE-N4-(N-ACETYL-BETA-GLUCOSAMINYL)ASPARAGINE AMIDASE A PROTEIN"/>
    <property type="match status" value="1"/>
</dbReference>
<evidence type="ECO:0000313" key="4">
    <source>
        <dbReference type="Proteomes" id="UP001497516"/>
    </source>
</evidence>
<evidence type="ECO:0000313" key="3">
    <source>
        <dbReference type="EMBL" id="CAL1377946.1"/>
    </source>
</evidence>
<accession>A0AAV2DW95</accession>
<gene>
    <name evidence="3" type="ORF">LTRI10_LOCUS19559</name>
</gene>
<dbReference type="AlphaFoldDB" id="A0AAV2DW95"/>